<feature type="transmembrane region" description="Helical" evidence="7">
    <location>
        <begin position="257"/>
        <end position="280"/>
    </location>
</feature>
<dbReference type="GO" id="GO:0005886">
    <property type="term" value="C:plasma membrane"/>
    <property type="evidence" value="ECO:0007669"/>
    <property type="project" value="UniProtKB-SubCell"/>
</dbReference>
<dbReference type="EMBL" id="QJTI01000010">
    <property type="protein sequence ID" value="PYF02714.1"/>
    <property type="molecule type" value="Genomic_DNA"/>
</dbReference>
<keyword evidence="6 7" id="KW-0472">Membrane</keyword>
<evidence type="ECO:0000256" key="2">
    <source>
        <dbReference type="ARBA" id="ARBA00022448"/>
    </source>
</evidence>
<evidence type="ECO:0000313" key="9">
    <source>
        <dbReference type="EMBL" id="PYF02714.1"/>
    </source>
</evidence>
<evidence type="ECO:0000256" key="7">
    <source>
        <dbReference type="RuleBase" id="RU363032"/>
    </source>
</evidence>
<keyword evidence="5 7" id="KW-1133">Transmembrane helix</keyword>
<feature type="transmembrane region" description="Helical" evidence="7">
    <location>
        <begin position="31"/>
        <end position="48"/>
    </location>
</feature>
<dbReference type="CDD" id="cd06261">
    <property type="entry name" value="TM_PBP2"/>
    <property type="match status" value="1"/>
</dbReference>
<dbReference type="GO" id="GO:0015416">
    <property type="term" value="F:ABC-type phosphonate transporter activity"/>
    <property type="evidence" value="ECO:0007669"/>
    <property type="project" value="InterPro"/>
</dbReference>
<proteinExistence type="inferred from homology"/>
<comment type="subcellular location">
    <subcellularLocation>
        <location evidence="1 7">Cell membrane</location>
        <topology evidence="1 7">Multi-pass membrane protein</topology>
    </subcellularLocation>
</comment>
<dbReference type="AlphaFoldDB" id="A0A318TD87"/>
<gene>
    <name evidence="9" type="ORF">BJ122_11051</name>
</gene>
<dbReference type="Proteomes" id="UP000248148">
    <property type="component" value="Unassembled WGS sequence"/>
</dbReference>
<keyword evidence="10" id="KW-1185">Reference proteome</keyword>
<keyword evidence="3" id="KW-1003">Cell membrane</keyword>
<dbReference type="PANTHER" id="PTHR30043">
    <property type="entry name" value="PHOSPHONATES TRANSPORT SYSTEM PERMEASE PROTEIN"/>
    <property type="match status" value="1"/>
</dbReference>
<dbReference type="PROSITE" id="PS50928">
    <property type="entry name" value="ABC_TM1"/>
    <property type="match status" value="1"/>
</dbReference>
<protein>
    <submittedName>
        <fullName evidence="9">Phosphonate transport system permease protein</fullName>
    </submittedName>
</protein>
<dbReference type="InterPro" id="IPR005769">
    <property type="entry name" value="PhnE/PtxC"/>
</dbReference>
<organism evidence="9 10">
    <name type="scientific">Rhodopseudomonas faecalis</name>
    <dbReference type="NCBI Taxonomy" id="99655"/>
    <lineage>
        <taxon>Bacteria</taxon>
        <taxon>Pseudomonadati</taxon>
        <taxon>Pseudomonadota</taxon>
        <taxon>Alphaproteobacteria</taxon>
        <taxon>Hyphomicrobiales</taxon>
        <taxon>Nitrobacteraceae</taxon>
        <taxon>Rhodopseudomonas</taxon>
    </lineage>
</organism>
<feature type="domain" description="ABC transmembrane type-1" evidence="8">
    <location>
        <begin position="97"/>
        <end position="280"/>
    </location>
</feature>
<evidence type="ECO:0000256" key="3">
    <source>
        <dbReference type="ARBA" id="ARBA00022475"/>
    </source>
</evidence>
<sequence>MPSAVSELPEAQLRGLAADYRAAVAVKRRRTALGLVILLAATVAAAWMGEVDLTKFAQNFWRFPSYFVAITPQLSLATLWHDLAEWMWGIKRWGGLLLDTLLIAYVGTLLGAVAGFTLCFLASANLVRSRTIVFIARRFLEFCRTVPEIVFALVFVLAFGLGPLPGVLAIAIHTTGALGKLFAEVVENIDQNPVEGVVASGGSWVEMVRYAVVPQVVSNFVSYALLRFEINVRGAAVMGFVGAGGIGQDLIEAVRKFYYSDVSAILVLIIVTVMAIDYITEGVRRRLIGREASR</sequence>
<evidence type="ECO:0000256" key="1">
    <source>
        <dbReference type="ARBA" id="ARBA00004651"/>
    </source>
</evidence>
<feature type="transmembrane region" description="Helical" evidence="7">
    <location>
        <begin position="101"/>
        <end position="128"/>
    </location>
</feature>
<evidence type="ECO:0000313" key="10">
    <source>
        <dbReference type="Proteomes" id="UP000248148"/>
    </source>
</evidence>
<dbReference type="SUPFAM" id="SSF161098">
    <property type="entry name" value="MetI-like"/>
    <property type="match status" value="1"/>
</dbReference>
<comment type="caution">
    <text evidence="9">The sequence shown here is derived from an EMBL/GenBank/DDBJ whole genome shotgun (WGS) entry which is preliminary data.</text>
</comment>
<evidence type="ECO:0000256" key="5">
    <source>
        <dbReference type="ARBA" id="ARBA00022989"/>
    </source>
</evidence>
<accession>A0A318TD87</accession>
<name>A0A318TD87_9BRAD</name>
<evidence type="ECO:0000256" key="4">
    <source>
        <dbReference type="ARBA" id="ARBA00022692"/>
    </source>
</evidence>
<dbReference type="RefSeq" id="WP_110780885.1">
    <property type="nucleotide sequence ID" value="NZ_QJTI01000010.1"/>
</dbReference>
<dbReference type="OrthoDB" id="9808005at2"/>
<keyword evidence="4 7" id="KW-0812">Transmembrane</keyword>
<dbReference type="InterPro" id="IPR000515">
    <property type="entry name" value="MetI-like"/>
</dbReference>
<dbReference type="NCBIfam" id="TIGR01097">
    <property type="entry name" value="PhnE"/>
    <property type="match status" value="1"/>
</dbReference>
<dbReference type="PANTHER" id="PTHR30043:SF1">
    <property type="entry name" value="ABC TRANSPORT SYSTEM PERMEASE PROTEIN P69"/>
    <property type="match status" value="1"/>
</dbReference>
<dbReference type="InterPro" id="IPR035906">
    <property type="entry name" value="MetI-like_sf"/>
</dbReference>
<dbReference type="Gene3D" id="1.10.3720.10">
    <property type="entry name" value="MetI-like"/>
    <property type="match status" value="1"/>
</dbReference>
<keyword evidence="2 7" id="KW-0813">Transport</keyword>
<reference evidence="9 10" key="1">
    <citation type="submission" date="2018-06" db="EMBL/GenBank/DDBJ databases">
        <title>Genomic Encyclopedia of Archaeal and Bacterial Type Strains, Phase II (KMG-II): from individual species to whole genera.</title>
        <authorList>
            <person name="Goeker M."/>
        </authorList>
    </citation>
    <scope>NUCLEOTIDE SEQUENCE [LARGE SCALE GENOMIC DNA]</scope>
    <source>
        <strain evidence="9 10">JCM 11668</strain>
    </source>
</reference>
<comment type="similarity">
    <text evidence="7">Belongs to the binding-protein-dependent transport system permease family.</text>
</comment>
<feature type="transmembrane region" description="Helical" evidence="7">
    <location>
        <begin position="149"/>
        <end position="172"/>
    </location>
</feature>
<evidence type="ECO:0000259" key="8">
    <source>
        <dbReference type="PROSITE" id="PS50928"/>
    </source>
</evidence>
<dbReference type="Pfam" id="PF00528">
    <property type="entry name" value="BPD_transp_1"/>
    <property type="match status" value="1"/>
</dbReference>
<evidence type="ECO:0000256" key="6">
    <source>
        <dbReference type="ARBA" id="ARBA00023136"/>
    </source>
</evidence>